<dbReference type="Proteomes" id="UP000002059">
    <property type="component" value="Partially assembled WGS sequence"/>
</dbReference>
<reference evidence="1 2" key="1">
    <citation type="journal article" date="2011" name="PLoS Genet.">
        <title>Comparative genomic analysis of human fungal pathogens causing paracoccidioidomycosis.</title>
        <authorList>
            <person name="Desjardins C.A."/>
            <person name="Champion M.D."/>
            <person name="Holder J.W."/>
            <person name="Muszewska A."/>
            <person name="Goldberg J."/>
            <person name="Bailao A.M."/>
            <person name="Brigido M.M."/>
            <person name="Ferreira M.E."/>
            <person name="Garcia A.M."/>
            <person name="Grynberg M."/>
            <person name="Gujja S."/>
            <person name="Heiman D.I."/>
            <person name="Henn M.R."/>
            <person name="Kodira C.D."/>
            <person name="Leon-Narvaez H."/>
            <person name="Longo L.V."/>
            <person name="Ma L.J."/>
            <person name="Malavazi I."/>
            <person name="Matsuo A.L."/>
            <person name="Morais F.V."/>
            <person name="Pereira M."/>
            <person name="Rodriguez-Brito S."/>
            <person name="Sakthikumar S."/>
            <person name="Salem-Izacc S.M."/>
            <person name="Sykes S.M."/>
            <person name="Teixeira M.M."/>
            <person name="Vallejo M.C."/>
            <person name="Walter M.E."/>
            <person name="Yandava C."/>
            <person name="Young S."/>
            <person name="Zeng Q."/>
            <person name="Zucker J."/>
            <person name="Felipe M.S."/>
            <person name="Goldman G.H."/>
            <person name="Haas B.J."/>
            <person name="McEwen J.G."/>
            <person name="Nino-Vega G."/>
            <person name="Puccia R."/>
            <person name="San-Blas G."/>
            <person name="Soares C.M."/>
            <person name="Birren B.W."/>
            <person name="Cuomo C.A."/>
        </authorList>
    </citation>
    <scope>NUCLEOTIDE SEQUENCE [LARGE SCALE GENOMIC DNA]</scope>
    <source>
        <strain evidence="2">ATCC MYA-826 / Pb01</strain>
    </source>
</reference>
<proteinExistence type="predicted"/>
<dbReference type="AlphaFoldDB" id="C1H501"/>
<dbReference type="RefSeq" id="XP_015699921.1">
    <property type="nucleotide sequence ID" value="XM_015845695.1"/>
</dbReference>
<dbReference type="VEuPathDB" id="FungiDB:PAAG_05842"/>
<gene>
    <name evidence="1" type="ORF">PAAG_05842</name>
</gene>
<dbReference type="HOGENOM" id="CLU_2097549_0_0_1"/>
<evidence type="ECO:0000313" key="2">
    <source>
        <dbReference type="Proteomes" id="UP000002059"/>
    </source>
</evidence>
<accession>C1H501</accession>
<organism evidence="1 2">
    <name type="scientific">Paracoccidioides lutzii (strain ATCC MYA-826 / Pb01)</name>
    <name type="common">Paracoccidioides brasiliensis</name>
    <dbReference type="NCBI Taxonomy" id="502779"/>
    <lineage>
        <taxon>Eukaryota</taxon>
        <taxon>Fungi</taxon>
        <taxon>Dikarya</taxon>
        <taxon>Ascomycota</taxon>
        <taxon>Pezizomycotina</taxon>
        <taxon>Eurotiomycetes</taxon>
        <taxon>Eurotiomycetidae</taxon>
        <taxon>Onygenales</taxon>
        <taxon>Ajellomycetaceae</taxon>
        <taxon>Paracoccidioides</taxon>
    </lineage>
</organism>
<dbReference type="GeneID" id="9095456"/>
<evidence type="ECO:0000313" key="1">
    <source>
        <dbReference type="EMBL" id="EEH34795.2"/>
    </source>
</evidence>
<dbReference type="EMBL" id="KN294007">
    <property type="protein sequence ID" value="EEH34795.2"/>
    <property type="molecule type" value="Genomic_DNA"/>
</dbReference>
<protein>
    <submittedName>
        <fullName evidence="1">Uncharacterized protein</fullName>
    </submittedName>
</protein>
<name>C1H501_PARBA</name>
<dbReference type="KEGG" id="pbl:PAAG_05842"/>
<dbReference type="OrthoDB" id="4182162at2759"/>
<keyword evidence="2" id="KW-1185">Reference proteome</keyword>
<sequence>MDKHQVYRTSGDDIWLMCLESGPGKTISSCMGNEMFSCHRCPRGQTAAGPDPRTDDTLSDAALYLLTFKGYSIGETVDSFVELYGDGDKKENESNHERFLEFDALLSDAPCPRRPE</sequence>